<keyword evidence="2" id="KW-1185">Reference proteome</keyword>
<dbReference type="KEGG" id="vg:10323043"/>
<sequence length="173" mass="20153">MNISETDLGQDIQDSLYRITKILENRSLIMDLVLRSGSKWPNASITLGTYDDITNANSHQFTFDTGYLSCKNCELFAIDKYSVKDYVEPSTITTLETLPDVGMVTDVLEFLASKFIYVYKTYGTVTYPINDEGYFYRSQSWLNPQRWLYLKFLKTELEYFLMNGRFNNDLSRP</sequence>
<reference evidence="1 2" key="1">
    <citation type="journal article" date="2010" name="Virol. J.">
        <title>Genomes of the T4-related bacteriophages as windows on microbial genome evolution.</title>
        <authorList>
            <person name="Petrov V.M."/>
            <person name="Ratnayaka S."/>
            <person name="Nolan J.M."/>
            <person name="Miller E.S."/>
            <person name="Karam J.D."/>
        </authorList>
    </citation>
    <scope>NUCLEOTIDE SEQUENCE [LARGE SCALE GENOMIC DNA]</scope>
    <source>
        <strain evidence="1">Acj133</strain>
    </source>
</reference>
<organism evidence="1 2">
    <name type="scientific">Acinetobacter phage 133</name>
    <dbReference type="NCBI Taxonomy" id="2919552"/>
    <lineage>
        <taxon>Viruses</taxon>
        <taxon>Duplodnaviria</taxon>
        <taxon>Heunggongvirae</taxon>
        <taxon>Uroviricota</taxon>
        <taxon>Caudoviricetes</taxon>
        <taxon>Pantevenvirales</taxon>
        <taxon>Straboviridae</taxon>
        <taxon>Tevenvirinae</taxon>
        <taxon>Centumtrigintavirus</taxon>
        <taxon>Centumtrigintavirus cv133</taxon>
        <taxon>Acinetobacter virus 133</taxon>
    </lineage>
</organism>
<evidence type="ECO:0000313" key="2">
    <source>
        <dbReference type="Proteomes" id="UP000000330"/>
    </source>
</evidence>
<proteinExistence type="predicted"/>
<dbReference type="RefSeq" id="YP_004300637.1">
    <property type="nucleotide sequence ID" value="NC_015250.1"/>
</dbReference>
<evidence type="ECO:0000313" key="1">
    <source>
        <dbReference type="EMBL" id="ADJ19403.1"/>
    </source>
</evidence>
<dbReference type="Proteomes" id="UP000000330">
    <property type="component" value="Segment"/>
</dbReference>
<protein>
    <submittedName>
        <fullName evidence="1">Uncharacterized protein</fullName>
    </submittedName>
</protein>
<gene>
    <name evidence="1" type="ORF">Acj133p056</name>
</gene>
<dbReference type="EMBL" id="HM114315">
    <property type="protein sequence ID" value="ADJ19403.1"/>
    <property type="molecule type" value="Genomic_DNA"/>
</dbReference>
<name>D9I622_9CAUD</name>
<accession>D9I622</accession>
<dbReference type="GeneID" id="10323043"/>